<evidence type="ECO:0000256" key="29">
    <source>
        <dbReference type="ARBA" id="ARBA00048227"/>
    </source>
</evidence>
<dbReference type="Gene3D" id="3.40.50.1110">
    <property type="entry name" value="SGNH hydrolase"/>
    <property type="match status" value="1"/>
</dbReference>
<evidence type="ECO:0000313" key="45">
    <source>
        <dbReference type="Proteomes" id="UP000801492"/>
    </source>
</evidence>
<comment type="catalytic activity">
    <reaction evidence="37">
        <text>1,3-dihexadecanoyl-2-(9Z-octadecenoyl)glycerol + H2O = 1,3-dihexadecanoylglycerol + (9Z)-octadecenoate + H(+)</text>
        <dbReference type="Rhea" id="RHEA:40983"/>
        <dbReference type="ChEBI" id="CHEBI:15377"/>
        <dbReference type="ChEBI" id="CHEBI:15378"/>
        <dbReference type="ChEBI" id="CHEBI:30823"/>
        <dbReference type="ChEBI" id="CHEBI:75688"/>
        <dbReference type="ChEBI" id="CHEBI:77619"/>
    </reaction>
    <physiologicalReaction direction="left-to-right" evidence="37">
        <dbReference type="Rhea" id="RHEA:40984"/>
    </physiologicalReaction>
</comment>
<comment type="catalytic activity">
    <reaction evidence="33">
        <text>a 1-acyl-sn-glycero-3-phosphocholine + H2O = sn-glycerol 3-phosphocholine + a fatty acid + H(+)</text>
        <dbReference type="Rhea" id="RHEA:15177"/>
        <dbReference type="ChEBI" id="CHEBI:15377"/>
        <dbReference type="ChEBI" id="CHEBI:15378"/>
        <dbReference type="ChEBI" id="CHEBI:16870"/>
        <dbReference type="ChEBI" id="CHEBI:28868"/>
        <dbReference type="ChEBI" id="CHEBI:58168"/>
        <dbReference type="EC" id="3.1.1.5"/>
    </reaction>
    <physiologicalReaction direction="left-to-right" evidence="33">
        <dbReference type="Rhea" id="RHEA:15178"/>
    </physiologicalReaction>
</comment>
<evidence type="ECO:0000256" key="43">
    <source>
        <dbReference type="SAM" id="SignalP"/>
    </source>
</evidence>
<evidence type="ECO:0000256" key="9">
    <source>
        <dbReference type="ARBA" id="ARBA00022989"/>
    </source>
</evidence>
<evidence type="ECO:0000256" key="24">
    <source>
        <dbReference type="ARBA" id="ARBA00047459"/>
    </source>
</evidence>
<evidence type="ECO:0000256" key="22">
    <source>
        <dbReference type="ARBA" id="ARBA00047363"/>
    </source>
</evidence>
<evidence type="ECO:0000256" key="17">
    <source>
        <dbReference type="ARBA" id="ARBA00031182"/>
    </source>
</evidence>
<dbReference type="InterPro" id="IPR001087">
    <property type="entry name" value="GDSL"/>
</dbReference>
<keyword evidence="9" id="KW-1133">Transmembrane helix</keyword>
<gene>
    <name evidence="44" type="ORF">ILUMI_07251</name>
</gene>
<comment type="catalytic activity">
    <reaction evidence="24">
        <text>1-hexadecanoyl-2-(9Z)-octadecenoyl-3-octadecanoyl-sn-glycerol + H2O = 1-hexadecanoyl-2-(9Z-octadecenoyl)-sn-glycerol + octadecanoate + H(+)</text>
        <dbReference type="Rhea" id="RHEA:41111"/>
        <dbReference type="ChEBI" id="CHEBI:15377"/>
        <dbReference type="ChEBI" id="CHEBI:15378"/>
        <dbReference type="ChEBI" id="CHEBI:25629"/>
        <dbReference type="ChEBI" id="CHEBI:75466"/>
        <dbReference type="ChEBI" id="CHEBI:77623"/>
    </reaction>
    <physiologicalReaction direction="left-to-right" evidence="24">
        <dbReference type="Rhea" id="RHEA:41112"/>
    </physiologicalReaction>
</comment>
<evidence type="ECO:0000256" key="33">
    <source>
        <dbReference type="ARBA" id="ARBA00048454"/>
    </source>
</evidence>
<comment type="catalytic activity">
    <reaction evidence="41">
        <text>1,3-di-(9Z-octadecenoyl)-glycerol + H2O = 1-(9Z-octadecenoyl)-glycerol + (9Z)-octadecenoate + H(+)</text>
        <dbReference type="Rhea" id="RHEA:39939"/>
        <dbReference type="ChEBI" id="CHEBI:15377"/>
        <dbReference type="ChEBI" id="CHEBI:15378"/>
        <dbReference type="ChEBI" id="CHEBI:30823"/>
        <dbReference type="ChEBI" id="CHEBI:75342"/>
        <dbReference type="ChEBI" id="CHEBI:75735"/>
    </reaction>
    <physiologicalReaction direction="left-to-right" evidence="41">
        <dbReference type="Rhea" id="RHEA:39940"/>
    </physiologicalReaction>
</comment>
<comment type="catalytic activity">
    <reaction evidence="34">
        <text>1-hexadecanoyl-2-(9Z-octadecenoyl)-sn-glycero-3-phosphoethanolamine + H2O = 1-hexadecanoyl-sn-glycero-3-phosphoethanolamine + (9Z)-octadecenoate + H(+)</text>
        <dbReference type="Rhea" id="RHEA:40911"/>
        <dbReference type="ChEBI" id="CHEBI:15377"/>
        <dbReference type="ChEBI" id="CHEBI:15378"/>
        <dbReference type="ChEBI" id="CHEBI:30823"/>
        <dbReference type="ChEBI" id="CHEBI:73004"/>
        <dbReference type="ChEBI" id="CHEBI:73007"/>
    </reaction>
    <physiologicalReaction direction="left-to-right" evidence="34">
        <dbReference type="Rhea" id="RHEA:40912"/>
    </physiologicalReaction>
</comment>
<keyword evidence="6 43" id="KW-0732">Signal</keyword>
<evidence type="ECO:0000256" key="15">
    <source>
        <dbReference type="ARBA" id="ARBA00023422"/>
    </source>
</evidence>
<keyword evidence="10" id="KW-0443">Lipid metabolism</keyword>
<comment type="catalytic activity">
    <reaction evidence="14">
        <text>1-hexadecanoyl-2-(9Z,12Z-octadecadienoyl)-sn-glycero-3-phosphocholine + H2O = (9Z,12Z)-octadecadienoate + 1-hexadecanoyl-sn-glycero-3-phosphocholine + H(+)</text>
        <dbReference type="Rhea" id="RHEA:40811"/>
        <dbReference type="ChEBI" id="CHEBI:15377"/>
        <dbReference type="ChEBI" id="CHEBI:15378"/>
        <dbReference type="ChEBI" id="CHEBI:30245"/>
        <dbReference type="ChEBI" id="CHEBI:72998"/>
        <dbReference type="ChEBI" id="CHEBI:73002"/>
    </reaction>
    <physiologicalReaction direction="left-to-right" evidence="14">
        <dbReference type="Rhea" id="RHEA:40812"/>
    </physiologicalReaction>
</comment>
<dbReference type="GO" id="GO:0006644">
    <property type="term" value="P:phospholipid metabolic process"/>
    <property type="evidence" value="ECO:0007669"/>
    <property type="project" value="TreeGrafter"/>
</dbReference>
<comment type="caution">
    <text evidence="44">The sequence shown here is derived from an EMBL/GenBank/DDBJ whole genome shotgun (WGS) entry which is preliminary data.</text>
</comment>
<evidence type="ECO:0000256" key="2">
    <source>
        <dbReference type="ARBA" id="ARBA00009979"/>
    </source>
</evidence>
<evidence type="ECO:0000256" key="3">
    <source>
        <dbReference type="ARBA" id="ARBA00015133"/>
    </source>
</evidence>
<evidence type="ECO:0000256" key="18">
    <source>
        <dbReference type="ARBA" id="ARBA00031485"/>
    </source>
</evidence>
<evidence type="ECO:0000256" key="1">
    <source>
        <dbReference type="ARBA" id="ARBA00004247"/>
    </source>
</evidence>
<dbReference type="InterPro" id="IPR036514">
    <property type="entry name" value="SGNH_hydro_sf"/>
</dbReference>
<comment type="catalytic activity">
    <reaction evidence="27">
        <text>a 1-O-alkyl-2-acyl-sn-glycero-3-phosphocholine + H2O = a 1-O-alkyl-sn-glycero-3-phosphocholine + a fatty acid + H(+)</text>
        <dbReference type="Rhea" id="RHEA:36231"/>
        <dbReference type="ChEBI" id="CHEBI:15377"/>
        <dbReference type="ChEBI" id="CHEBI:15378"/>
        <dbReference type="ChEBI" id="CHEBI:28868"/>
        <dbReference type="ChEBI" id="CHEBI:30909"/>
        <dbReference type="ChEBI" id="CHEBI:36702"/>
        <dbReference type="EC" id="3.1.1.4"/>
    </reaction>
    <physiologicalReaction direction="left-to-right" evidence="27">
        <dbReference type="Rhea" id="RHEA:36232"/>
    </physiologicalReaction>
</comment>
<keyword evidence="4" id="KW-1003">Cell membrane</keyword>
<dbReference type="PANTHER" id="PTHR21325">
    <property type="entry name" value="PHOSPHOLIPASE B, PLB1"/>
    <property type="match status" value="1"/>
</dbReference>
<keyword evidence="11" id="KW-0472">Membrane</keyword>
<keyword evidence="8" id="KW-0378">Hydrolase</keyword>
<evidence type="ECO:0000256" key="26">
    <source>
        <dbReference type="ARBA" id="ARBA00048015"/>
    </source>
</evidence>
<comment type="catalytic activity">
    <reaction evidence="39">
        <text>1-hexadecanoyl-2-(9Z)-octadecenoyl-3-octadecanoyl-sn-glycerol + H2O = 1-hexadecanoyl-3-octadecanoyl-sn-glycerol + (9Z)-octadecenoate + H(+)</text>
        <dbReference type="Rhea" id="RHEA:41103"/>
        <dbReference type="ChEBI" id="CHEBI:15377"/>
        <dbReference type="ChEBI" id="CHEBI:15378"/>
        <dbReference type="ChEBI" id="CHEBI:30823"/>
        <dbReference type="ChEBI" id="CHEBI:77623"/>
        <dbReference type="ChEBI" id="CHEBI:77624"/>
    </reaction>
    <physiologicalReaction direction="left-to-right" evidence="39">
        <dbReference type="Rhea" id="RHEA:41104"/>
    </physiologicalReaction>
</comment>
<evidence type="ECO:0000256" key="5">
    <source>
        <dbReference type="ARBA" id="ARBA00022692"/>
    </source>
</evidence>
<sequence length="421" mass="47982">MITFTSPWLFHLLVISKISIFVDAERKPIKSYEALIRETQSESSNHFLIKYPERRDNVRRQKIYPKSMPFPCINSTKHGIGRSTVKPTSVHKLRPGDIDVIGAMGDSLIAGNGALEEWALGNMIEYRGISWCVGGQGTWRNFLTLPNILKEFNPSLTGYSRGTGEFLSWNSQMNVAFPVAADADALRQAKILVKRMKKYPGMNMTEDWKMVTVFFGANDLCSAQCYNKVGNSPERHARKLMVALDYLQEHLPRTFVNLIPVLDVSVSVRVKRSMMCRFMHMLYCTCFHQSGSDPMTAITAMAKEYQRAEELLIASGRYDKKEDFTVVIQPFMKFFNAPSDPAHRFDEAIDISYITHDCFHFSQKGHALGANMLWNNLLQPVGTKSIKPMHFIMEKFKCPSENAPYLFTNKNSRTYLATGHQ</sequence>
<evidence type="ECO:0000256" key="20">
    <source>
        <dbReference type="ARBA" id="ARBA00045916"/>
    </source>
</evidence>
<dbReference type="GO" id="GO:0004623">
    <property type="term" value="F:phospholipase A2 activity"/>
    <property type="evidence" value="ECO:0007669"/>
    <property type="project" value="UniProtKB-EC"/>
</dbReference>
<evidence type="ECO:0000256" key="13">
    <source>
        <dbReference type="ARBA" id="ARBA00023369"/>
    </source>
</evidence>
<dbReference type="EMBL" id="VTPC01003172">
    <property type="protein sequence ID" value="KAF2898923.1"/>
    <property type="molecule type" value="Genomic_DNA"/>
</dbReference>
<evidence type="ECO:0000256" key="30">
    <source>
        <dbReference type="ARBA" id="ARBA00048362"/>
    </source>
</evidence>
<comment type="catalytic activity">
    <reaction evidence="25">
        <text>2,3-di-(9Z)-octadecenoyl-sn-glycerol + H2O = 3-(9Z-octadecenoyl)-sn-glycerol + (9Z)-octadecenoate + H(+)</text>
        <dbReference type="Rhea" id="RHEA:42604"/>
        <dbReference type="ChEBI" id="CHEBI:15377"/>
        <dbReference type="ChEBI" id="CHEBI:15378"/>
        <dbReference type="ChEBI" id="CHEBI:30823"/>
        <dbReference type="ChEBI" id="CHEBI:75824"/>
        <dbReference type="ChEBI" id="CHEBI:75938"/>
    </reaction>
    <physiologicalReaction direction="left-to-right" evidence="25">
        <dbReference type="Rhea" id="RHEA:42605"/>
    </physiologicalReaction>
</comment>
<dbReference type="SUPFAM" id="SSF52266">
    <property type="entry name" value="SGNH hydrolase"/>
    <property type="match status" value="1"/>
</dbReference>
<evidence type="ECO:0000256" key="40">
    <source>
        <dbReference type="ARBA" id="ARBA00049363"/>
    </source>
</evidence>
<comment type="catalytic activity">
    <reaction evidence="28">
        <text>1,2-di-(9Z-octadecenoyl)-sn-glycero-3-phosphocholine + H2O = 1-(9Z-octadecenoyl)-sn-glycero-3-phosphocholine + (9Z)-octadecenoate + H(+)</text>
        <dbReference type="Rhea" id="RHEA:40923"/>
        <dbReference type="ChEBI" id="CHEBI:15377"/>
        <dbReference type="ChEBI" id="CHEBI:15378"/>
        <dbReference type="ChEBI" id="CHEBI:28610"/>
        <dbReference type="ChEBI" id="CHEBI:30823"/>
        <dbReference type="ChEBI" id="CHEBI:74669"/>
    </reaction>
    <physiologicalReaction direction="left-to-right" evidence="28">
        <dbReference type="Rhea" id="RHEA:40924"/>
    </physiologicalReaction>
</comment>
<accession>A0A8K0D956</accession>
<evidence type="ECO:0000256" key="19">
    <source>
        <dbReference type="ARBA" id="ARBA00033022"/>
    </source>
</evidence>
<comment type="catalytic activity">
    <reaction evidence="26">
        <text>1-hexadecanoyl-2-(9Z-octadecenoyl)-sn-glycero-3-phospho-(1'-sn-glycerol) + H2O = 1-hexadecanoyl-sn-glycero-3-phospho-(1'-sn-glycerol) + (9Z)-octadecenoate + H(+)</text>
        <dbReference type="Rhea" id="RHEA:40919"/>
        <dbReference type="ChEBI" id="CHEBI:15377"/>
        <dbReference type="ChEBI" id="CHEBI:15378"/>
        <dbReference type="ChEBI" id="CHEBI:30823"/>
        <dbReference type="ChEBI" id="CHEBI:72841"/>
        <dbReference type="ChEBI" id="CHEBI:75158"/>
    </reaction>
    <physiologicalReaction direction="left-to-right" evidence="26">
        <dbReference type="Rhea" id="RHEA:40920"/>
    </physiologicalReaction>
</comment>
<organism evidence="44 45">
    <name type="scientific">Ignelater luminosus</name>
    <name type="common">Cucubano</name>
    <name type="synonym">Pyrophorus luminosus</name>
    <dbReference type="NCBI Taxonomy" id="2038154"/>
    <lineage>
        <taxon>Eukaryota</taxon>
        <taxon>Metazoa</taxon>
        <taxon>Ecdysozoa</taxon>
        <taxon>Arthropoda</taxon>
        <taxon>Hexapoda</taxon>
        <taxon>Insecta</taxon>
        <taxon>Pterygota</taxon>
        <taxon>Neoptera</taxon>
        <taxon>Endopterygota</taxon>
        <taxon>Coleoptera</taxon>
        <taxon>Polyphaga</taxon>
        <taxon>Elateriformia</taxon>
        <taxon>Elateroidea</taxon>
        <taxon>Elateridae</taxon>
        <taxon>Agrypninae</taxon>
        <taxon>Pyrophorini</taxon>
        <taxon>Ignelater</taxon>
    </lineage>
</organism>
<dbReference type="GO" id="GO:0004622">
    <property type="term" value="F:phosphatidylcholine lysophospholipase activity"/>
    <property type="evidence" value="ECO:0007669"/>
    <property type="project" value="UniProtKB-EC"/>
</dbReference>
<comment type="catalytic activity">
    <reaction evidence="15">
        <text>a 1,2-diacyl-sn-glycero-3-phosphocholine + H2O = a 1-acyl-sn-glycero-3-phosphocholine + a fatty acid + H(+)</text>
        <dbReference type="Rhea" id="RHEA:15801"/>
        <dbReference type="ChEBI" id="CHEBI:15377"/>
        <dbReference type="ChEBI" id="CHEBI:15378"/>
        <dbReference type="ChEBI" id="CHEBI:28868"/>
        <dbReference type="ChEBI" id="CHEBI:57643"/>
        <dbReference type="ChEBI" id="CHEBI:58168"/>
        <dbReference type="EC" id="3.1.1.4"/>
    </reaction>
    <physiologicalReaction direction="left-to-right" evidence="15">
        <dbReference type="Rhea" id="RHEA:15802"/>
    </physiologicalReaction>
</comment>
<dbReference type="InterPro" id="IPR038885">
    <property type="entry name" value="PLB1"/>
</dbReference>
<dbReference type="FunFam" id="3.40.50.1110:FF:000005">
    <property type="entry name" value="Phospholipase B1"/>
    <property type="match status" value="1"/>
</dbReference>
<evidence type="ECO:0000256" key="16">
    <source>
        <dbReference type="ARBA" id="ARBA00029723"/>
    </source>
</evidence>
<protein>
    <recommendedName>
        <fullName evidence="3">Phospholipase B1, membrane-associated</fullName>
    </recommendedName>
    <alternativeName>
        <fullName evidence="16">Lysophospholipase</fullName>
    </alternativeName>
    <alternativeName>
        <fullName evidence="17">Phospholipase A2</fullName>
    </alternativeName>
    <alternativeName>
        <fullName evidence="19">Phospholipase B/lipase</fullName>
    </alternativeName>
    <alternativeName>
        <fullName evidence="18">Triacylglycerol lipase</fullName>
    </alternativeName>
</protein>
<evidence type="ECO:0000313" key="44">
    <source>
        <dbReference type="EMBL" id="KAF2898923.1"/>
    </source>
</evidence>
<dbReference type="Pfam" id="PF00657">
    <property type="entry name" value="Lipase_GDSL"/>
    <property type="match status" value="1"/>
</dbReference>
<evidence type="ECO:0000256" key="31">
    <source>
        <dbReference type="ARBA" id="ARBA00048374"/>
    </source>
</evidence>
<dbReference type="OrthoDB" id="10265800at2759"/>
<comment type="catalytic activity">
    <reaction evidence="29">
        <text>1,2-dihexadecanoyl-sn-glycero-3-phosphocholine + H2O = 1-hexadecanoyl-sn-glycero-3-phosphocholine + hexadecanoate + H(+)</text>
        <dbReference type="Rhea" id="RHEA:41223"/>
        <dbReference type="ChEBI" id="CHEBI:7896"/>
        <dbReference type="ChEBI" id="CHEBI:15377"/>
        <dbReference type="ChEBI" id="CHEBI:15378"/>
        <dbReference type="ChEBI" id="CHEBI:72998"/>
        <dbReference type="ChEBI" id="CHEBI:72999"/>
    </reaction>
    <physiologicalReaction direction="left-to-right" evidence="29">
        <dbReference type="Rhea" id="RHEA:41224"/>
    </physiologicalReaction>
</comment>
<evidence type="ECO:0000256" key="6">
    <source>
        <dbReference type="ARBA" id="ARBA00022729"/>
    </source>
</evidence>
<evidence type="ECO:0000256" key="35">
    <source>
        <dbReference type="ARBA" id="ARBA00048656"/>
    </source>
</evidence>
<proteinExistence type="inferred from homology"/>
<evidence type="ECO:0000256" key="32">
    <source>
        <dbReference type="ARBA" id="ARBA00048386"/>
    </source>
</evidence>
<keyword evidence="7" id="KW-0677">Repeat</keyword>
<evidence type="ECO:0000256" key="10">
    <source>
        <dbReference type="ARBA" id="ARBA00023098"/>
    </source>
</evidence>
<comment type="catalytic activity">
    <reaction evidence="31">
        <text>1-octadecanoyl-2-(9Z,12Z)-octadecadienoyl-sn-glycerol + H2O = 1-octadecanoyl-sn-glycerol + (9Z,12Z)-octadecadienoate + H(+)</text>
        <dbReference type="Rhea" id="RHEA:40927"/>
        <dbReference type="ChEBI" id="CHEBI:15377"/>
        <dbReference type="ChEBI" id="CHEBI:15378"/>
        <dbReference type="ChEBI" id="CHEBI:30245"/>
        <dbReference type="ChEBI" id="CHEBI:75550"/>
        <dbReference type="ChEBI" id="CHEBI:77097"/>
    </reaction>
    <physiologicalReaction direction="left-to-right" evidence="31">
        <dbReference type="Rhea" id="RHEA:40928"/>
    </physiologicalReaction>
</comment>
<comment type="catalytic activity">
    <reaction evidence="36">
        <text>1-hexadecanoyl-2-(9Z-octadecenoyl)-sn-glycero-3-phosphocholine + H2O = 1-hexadecanoyl-sn-glycero-3-phosphocholine + (9Z)-octadecenoate + H(+)</text>
        <dbReference type="Rhea" id="RHEA:38779"/>
        <dbReference type="ChEBI" id="CHEBI:15377"/>
        <dbReference type="ChEBI" id="CHEBI:15378"/>
        <dbReference type="ChEBI" id="CHEBI:30823"/>
        <dbReference type="ChEBI" id="CHEBI:72998"/>
        <dbReference type="ChEBI" id="CHEBI:73001"/>
    </reaction>
    <physiologicalReaction direction="left-to-right" evidence="36">
        <dbReference type="Rhea" id="RHEA:38780"/>
    </physiologicalReaction>
</comment>
<dbReference type="GO" id="GO:0004806">
    <property type="term" value="F:triacylglycerol lipase activity"/>
    <property type="evidence" value="ECO:0007669"/>
    <property type="project" value="UniProtKB-EC"/>
</dbReference>
<dbReference type="Proteomes" id="UP000801492">
    <property type="component" value="Unassembled WGS sequence"/>
</dbReference>
<feature type="chain" id="PRO_5035464393" description="Phospholipase B1, membrane-associated" evidence="43">
    <location>
        <begin position="25"/>
        <end position="421"/>
    </location>
</feature>
<keyword evidence="12" id="KW-0325">Glycoprotein</keyword>
<feature type="signal peptide" evidence="43">
    <location>
        <begin position="1"/>
        <end position="24"/>
    </location>
</feature>
<comment type="catalytic activity">
    <reaction evidence="30">
        <text>1-hexadecanoyl-2-(9Z,12Z-octadecadienoyl)-sn-glycero-3-phosphocholine + H2O = 2-(9Z,12Z-octadecadienoyl)-sn-glycero-3-phosphocholine + hexadecanoate + H(+)</text>
        <dbReference type="Rhea" id="RHEA:40971"/>
        <dbReference type="ChEBI" id="CHEBI:7896"/>
        <dbReference type="ChEBI" id="CHEBI:15377"/>
        <dbReference type="ChEBI" id="CHEBI:15378"/>
        <dbReference type="ChEBI" id="CHEBI:73002"/>
        <dbReference type="ChEBI" id="CHEBI:76084"/>
    </reaction>
    <physiologicalReaction direction="left-to-right" evidence="30">
        <dbReference type="Rhea" id="RHEA:40972"/>
    </physiologicalReaction>
</comment>
<comment type="subcellular location">
    <subcellularLocation>
        <location evidence="1">Apical cell membrane</location>
        <topology evidence="1">Single-pass type I membrane protein</topology>
    </subcellularLocation>
</comment>
<evidence type="ECO:0000256" key="38">
    <source>
        <dbReference type="ARBA" id="ARBA00048872"/>
    </source>
</evidence>
<comment type="catalytic activity">
    <reaction evidence="22">
        <text>1,3-dihexadecanoyl-2-(9Z-octadecenoyl)glycerol + H2O = 1-hexadecanoyl-2-(9Z-octadecenoyl)-glycerol + hexadecanoate + H(+)</text>
        <dbReference type="Rhea" id="RHEA:40979"/>
        <dbReference type="ChEBI" id="CHEBI:7896"/>
        <dbReference type="ChEBI" id="CHEBI:15377"/>
        <dbReference type="ChEBI" id="CHEBI:15378"/>
        <dbReference type="ChEBI" id="CHEBI:75585"/>
        <dbReference type="ChEBI" id="CHEBI:75688"/>
    </reaction>
    <physiologicalReaction direction="left-to-right" evidence="22">
        <dbReference type="Rhea" id="RHEA:40980"/>
    </physiologicalReaction>
</comment>
<evidence type="ECO:0000256" key="12">
    <source>
        <dbReference type="ARBA" id="ARBA00023180"/>
    </source>
</evidence>
<evidence type="ECO:0000256" key="36">
    <source>
        <dbReference type="ARBA" id="ARBA00048699"/>
    </source>
</evidence>
<evidence type="ECO:0000256" key="34">
    <source>
        <dbReference type="ARBA" id="ARBA00048613"/>
    </source>
</evidence>
<evidence type="ECO:0000256" key="28">
    <source>
        <dbReference type="ARBA" id="ARBA00048058"/>
    </source>
</evidence>
<evidence type="ECO:0000256" key="23">
    <source>
        <dbReference type="ARBA" id="ARBA00047438"/>
    </source>
</evidence>
<evidence type="ECO:0000256" key="8">
    <source>
        <dbReference type="ARBA" id="ARBA00022801"/>
    </source>
</evidence>
<dbReference type="CDD" id="cd01824">
    <property type="entry name" value="Phospholipase_B_like"/>
    <property type="match status" value="1"/>
</dbReference>
<comment type="catalytic activity">
    <reaction evidence="23">
        <text>1-(9Z-octadecenoyl)-glycerol + H2O = glycerol + (9Z)-octadecenoate + H(+)</text>
        <dbReference type="Rhea" id="RHEA:38487"/>
        <dbReference type="ChEBI" id="CHEBI:15377"/>
        <dbReference type="ChEBI" id="CHEBI:15378"/>
        <dbReference type="ChEBI" id="CHEBI:17754"/>
        <dbReference type="ChEBI" id="CHEBI:30823"/>
        <dbReference type="ChEBI" id="CHEBI:75342"/>
    </reaction>
    <physiologicalReaction direction="left-to-right" evidence="23">
        <dbReference type="Rhea" id="RHEA:38488"/>
    </physiologicalReaction>
</comment>
<reference evidence="44" key="1">
    <citation type="submission" date="2019-08" db="EMBL/GenBank/DDBJ databases">
        <title>The genome of the North American firefly Photinus pyralis.</title>
        <authorList>
            <consortium name="Photinus pyralis genome working group"/>
            <person name="Fallon T.R."/>
            <person name="Sander Lower S.E."/>
            <person name="Weng J.-K."/>
        </authorList>
    </citation>
    <scope>NUCLEOTIDE SEQUENCE</scope>
    <source>
        <strain evidence="44">TRF0915ILg1</strain>
        <tissue evidence="44">Whole body</tissue>
    </source>
</reference>
<dbReference type="PANTHER" id="PTHR21325:SF31">
    <property type="entry name" value="GH22081P-RELATED"/>
    <property type="match status" value="1"/>
</dbReference>
<dbReference type="InterPro" id="IPR035547">
    <property type="entry name" value="Phospholipase_B"/>
</dbReference>
<comment type="catalytic activity">
    <reaction evidence="35">
        <text>1-hexadecanoyl-sn-glycero-3-phosphocholine + H2O = sn-glycerol 3-phosphocholine + hexadecanoate + H(+)</text>
        <dbReference type="Rhea" id="RHEA:40435"/>
        <dbReference type="ChEBI" id="CHEBI:7896"/>
        <dbReference type="ChEBI" id="CHEBI:15377"/>
        <dbReference type="ChEBI" id="CHEBI:15378"/>
        <dbReference type="ChEBI" id="CHEBI:16870"/>
        <dbReference type="ChEBI" id="CHEBI:72998"/>
    </reaction>
    <physiologicalReaction direction="left-to-right" evidence="35">
        <dbReference type="Rhea" id="RHEA:40436"/>
    </physiologicalReaction>
</comment>
<comment type="similarity">
    <text evidence="2">Belongs to the 'GDSL' lipolytic enzyme family. Phospholipase B1 subfamily.</text>
</comment>
<comment type="function">
    <text evidence="20">Calcium-independent membrane-associated phospholipase that catalyzes complete diacylation of phospholipids by hydrolyzing both sn-1 and sn-2 fatty acyl chains attached to the glycerol backbone (phospholipase B activity). Has dual phospholipase and lysophospholipase activities toward diacylphospholipids. Preferentially cleaves sn-2 ester bonds over sn-1 bonds. Acts as a lipase toward glycerolipid substrates. Hydrolyzes fatty acyl chains of diacylglycerols with preference for the sn-2 position and of triacylglycerols with not positional selectivity. May also hydrolyze long chain retinyl esters such as retinyl palmitate. May contribute to digestion of dietary phospholipids, glycerolipids and retinoids, facilitating lipid absorption at the brush border.</text>
</comment>
<evidence type="ECO:0000256" key="27">
    <source>
        <dbReference type="ARBA" id="ARBA00048049"/>
    </source>
</evidence>
<keyword evidence="45" id="KW-1185">Reference proteome</keyword>
<evidence type="ECO:0000256" key="37">
    <source>
        <dbReference type="ARBA" id="ARBA00048869"/>
    </source>
</evidence>
<evidence type="ECO:0000256" key="11">
    <source>
        <dbReference type="ARBA" id="ARBA00023136"/>
    </source>
</evidence>
<comment type="catalytic activity">
    <reaction evidence="42">
        <text>2-(9Z-octadecenoyl)-glycerol + H2O = glycerol + (9Z)-octadecenoate + H(+)</text>
        <dbReference type="Rhea" id="RHEA:38491"/>
        <dbReference type="ChEBI" id="CHEBI:15377"/>
        <dbReference type="ChEBI" id="CHEBI:15378"/>
        <dbReference type="ChEBI" id="CHEBI:17754"/>
        <dbReference type="ChEBI" id="CHEBI:30823"/>
        <dbReference type="ChEBI" id="CHEBI:73990"/>
    </reaction>
    <physiologicalReaction direction="left-to-right" evidence="42">
        <dbReference type="Rhea" id="RHEA:38492"/>
    </physiologicalReaction>
</comment>
<comment type="catalytic activity">
    <reaction evidence="13">
        <text>a triacylglycerol + H2O = a diacylglycerol + a fatty acid + H(+)</text>
        <dbReference type="Rhea" id="RHEA:12044"/>
        <dbReference type="ChEBI" id="CHEBI:15377"/>
        <dbReference type="ChEBI" id="CHEBI:15378"/>
        <dbReference type="ChEBI" id="CHEBI:17855"/>
        <dbReference type="ChEBI" id="CHEBI:18035"/>
        <dbReference type="ChEBI" id="CHEBI:28868"/>
        <dbReference type="EC" id="3.1.1.3"/>
    </reaction>
    <physiologicalReaction direction="left-to-right" evidence="13">
        <dbReference type="Rhea" id="RHEA:12045"/>
    </physiologicalReaction>
</comment>
<keyword evidence="5" id="KW-0812">Transmembrane</keyword>
<evidence type="ECO:0000256" key="21">
    <source>
        <dbReference type="ARBA" id="ARBA00047324"/>
    </source>
</evidence>
<evidence type="ECO:0000256" key="4">
    <source>
        <dbReference type="ARBA" id="ARBA00022475"/>
    </source>
</evidence>
<comment type="catalytic activity">
    <reaction evidence="40">
        <text>1,2-dihexadecanoyl-sn-glycero-3-phosphocholine + 2 H2O = sn-glycerol 3-phosphocholine + 2 hexadecanoate + 2 H(+)</text>
        <dbReference type="Rhea" id="RHEA:40975"/>
        <dbReference type="ChEBI" id="CHEBI:7896"/>
        <dbReference type="ChEBI" id="CHEBI:15377"/>
        <dbReference type="ChEBI" id="CHEBI:15378"/>
        <dbReference type="ChEBI" id="CHEBI:16870"/>
        <dbReference type="ChEBI" id="CHEBI:72999"/>
    </reaction>
    <physiologicalReaction direction="left-to-right" evidence="40">
        <dbReference type="Rhea" id="RHEA:40976"/>
    </physiologicalReaction>
</comment>
<dbReference type="GO" id="GO:0016324">
    <property type="term" value="C:apical plasma membrane"/>
    <property type="evidence" value="ECO:0007669"/>
    <property type="project" value="UniProtKB-SubCell"/>
</dbReference>
<evidence type="ECO:0000256" key="42">
    <source>
        <dbReference type="ARBA" id="ARBA00049461"/>
    </source>
</evidence>
<evidence type="ECO:0000256" key="14">
    <source>
        <dbReference type="ARBA" id="ARBA00023408"/>
    </source>
</evidence>
<name>A0A8K0D956_IGNLU</name>
<comment type="catalytic activity">
    <reaction evidence="32">
        <text>1,2,3-tri-(9Z-octadecenoyl)-glycerol + H2O = di-(9Z)-octadecenoylglycerol + (9Z)-octadecenoate + H(+)</text>
        <dbReference type="Rhea" id="RHEA:38575"/>
        <dbReference type="ChEBI" id="CHEBI:15377"/>
        <dbReference type="ChEBI" id="CHEBI:15378"/>
        <dbReference type="ChEBI" id="CHEBI:30823"/>
        <dbReference type="ChEBI" id="CHEBI:53753"/>
        <dbReference type="ChEBI" id="CHEBI:75945"/>
    </reaction>
    <physiologicalReaction direction="left-to-right" evidence="32">
        <dbReference type="Rhea" id="RHEA:38576"/>
    </physiologicalReaction>
</comment>
<comment type="catalytic activity">
    <reaction evidence="21">
        <text>1-hexadecanoyl-2-(9Z)-octadecenoyl-3-octadecanoyl-sn-glycerol + H2O = 2-(9Z-octadecenoyl)-3-octadecanoyl-sn-glycerol + hexadecanoate + H(+)</text>
        <dbReference type="Rhea" id="RHEA:41107"/>
        <dbReference type="ChEBI" id="CHEBI:7896"/>
        <dbReference type="ChEBI" id="CHEBI:15377"/>
        <dbReference type="ChEBI" id="CHEBI:15378"/>
        <dbReference type="ChEBI" id="CHEBI:75558"/>
        <dbReference type="ChEBI" id="CHEBI:77623"/>
    </reaction>
    <physiologicalReaction direction="left-to-right" evidence="21">
        <dbReference type="Rhea" id="RHEA:41108"/>
    </physiologicalReaction>
</comment>
<evidence type="ECO:0000256" key="41">
    <source>
        <dbReference type="ARBA" id="ARBA00049372"/>
    </source>
</evidence>
<evidence type="ECO:0000256" key="39">
    <source>
        <dbReference type="ARBA" id="ARBA00048939"/>
    </source>
</evidence>
<comment type="catalytic activity">
    <reaction evidence="38">
        <text>1-O-hexadecyl-2-(9Z)-octadecenoyl-sn-glycero-3-phosphocholine + H2O = 1-O-hexadecyl-sn-glycero-3-phosphocholine + (9Z)-octadecenoate + H(+)</text>
        <dbReference type="Rhea" id="RHEA:40915"/>
        <dbReference type="ChEBI" id="CHEBI:15377"/>
        <dbReference type="ChEBI" id="CHEBI:15378"/>
        <dbReference type="ChEBI" id="CHEBI:30823"/>
        <dbReference type="ChEBI" id="CHEBI:34112"/>
        <dbReference type="ChEBI" id="CHEBI:64496"/>
    </reaction>
    <physiologicalReaction direction="left-to-right" evidence="38">
        <dbReference type="Rhea" id="RHEA:40916"/>
    </physiologicalReaction>
</comment>
<dbReference type="AlphaFoldDB" id="A0A8K0D956"/>
<evidence type="ECO:0000256" key="25">
    <source>
        <dbReference type="ARBA" id="ARBA00048011"/>
    </source>
</evidence>
<evidence type="ECO:0000256" key="7">
    <source>
        <dbReference type="ARBA" id="ARBA00022737"/>
    </source>
</evidence>